<sequence length="111" mass="12129">MTPDDLWERYTQLSAEQPLDLEAFVRMAAQGELGEPVSPPALEAFLRRVEAMMLANIDTKLEEAPHFHAMRDDAVERTQAMIADLIARFATPRSHPAPPGPSAPGPRAPGA</sequence>
<evidence type="ECO:0000313" key="2">
    <source>
        <dbReference type="EMBL" id="WRP16452.1"/>
    </source>
</evidence>
<protein>
    <submittedName>
        <fullName evidence="2">Uncharacterized protein</fullName>
    </submittedName>
</protein>
<dbReference type="EMBL" id="CP141615">
    <property type="protein sequence ID" value="WRP16452.1"/>
    <property type="molecule type" value="Genomic_DNA"/>
</dbReference>
<evidence type="ECO:0000313" key="3">
    <source>
        <dbReference type="Proteomes" id="UP001332192"/>
    </source>
</evidence>
<dbReference type="Proteomes" id="UP001332192">
    <property type="component" value="Chromosome"/>
</dbReference>
<proteinExistence type="predicted"/>
<reference evidence="2 3" key="1">
    <citation type="journal article" date="2024" name="Front. Microbiol.">
        <title>Novel thermophilic genera Geochorda gen. nov. and Carboxydochorda gen. nov. from the deep terrestrial subsurface reveal the ecophysiological diversity in the class Limnochordia.</title>
        <authorList>
            <person name="Karnachuk O.V."/>
            <person name="Lukina A.P."/>
            <person name="Avakyan M.R."/>
            <person name="Kadnikov V.V."/>
            <person name="Begmatov S."/>
            <person name="Beletsky A.V."/>
            <person name="Vlasova K.G."/>
            <person name="Novikov A.A."/>
            <person name="Shcherbakova V.A."/>
            <person name="Mardanov A.V."/>
            <person name="Ravin N.V."/>
        </authorList>
    </citation>
    <scope>NUCLEOTIDE SEQUENCE [LARGE SCALE GENOMIC DNA]</scope>
    <source>
        <strain evidence="2 3">L945</strain>
    </source>
</reference>
<keyword evidence="3" id="KW-1185">Reference proteome</keyword>
<gene>
    <name evidence="2" type="ORF">U7230_10120</name>
</gene>
<evidence type="ECO:0000256" key="1">
    <source>
        <dbReference type="SAM" id="MobiDB-lite"/>
    </source>
</evidence>
<dbReference type="RefSeq" id="WP_324715725.1">
    <property type="nucleotide sequence ID" value="NZ_CP141615.1"/>
</dbReference>
<feature type="compositionally biased region" description="Pro residues" evidence="1">
    <location>
        <begin position="95"/>
        <end position="111"/>
    </location>
</feature>
<accession>A0ABZ1BUH2</accession>
<organism evidence="2 3">
    <name type="scientific">Carboxydichorda subterranea</name>
    <dbReference type="NCBI Taxonomy" id="3109565"/>
    <lineage>
        <taxon>Bacteria</taxon>
        <taxon>Bacillati</taxon>
        <taxon>Bacillota</taxon>
        <taxon>Limnochordia</taxon>
        <taxon>Limnochordales</taxon>
        <taxon>Geochordaceae</taxon>
        <taxon>Carboxydichorda</taxon>
    </lineage>
</organism>
<feature type="region of interest" description="Disordered" evidence="1">
    <location>
        <begin position="89"/>
        <end position="111"/>
    </location>
</feature>
<name>A0ABZ1BUH2_9FIRM</name>